<keyword evidence="14" id="KW-1185">Reference proteome</keyword>
<gene>
    <name evidence="13" type="ORF">C0Q70_16545</name>
</gene>
<accession>A0A2T7NQ31</accession>
<comment type="catalytic activity">
    <reaction evidence="2">
        <text>UDP-alpha-D-glucose = UDP-alpha-D-galactose</text>
        <dbReference type="Rhea" id="RHEA:22168"/>
        <dbReference type="ChEBI" id="CHEBI:58885"/>
        <dbReference type="ChEBI" id="CHEBI:66914"/>
        <dbReference type="EC" id="5.1.3.2"/>
    </reaction>
</comment>
<evidence type="ECO:0000256" key="1">
    <source>
        <dbReference type="ARBA" id="ARBA00000014"/>
    </source>
</evidence>
<evidence type="ECO:0000313" key="13">
    <source>
        <dbReference type="EMBL" id="PVD23279.1"/>
    </source>
</evidence>
<evidence type="ECO:0000259" key="12">
    <source>
        <dbReference type="Pfam" id="PF16363"/>
    </source>
</evidence>
<evidence type="ECO:0000256" key="3">
    <source>
        <dbReference type="ARBA" id="ARBA00001911"/>
    </source>
</evidence>
<evidence type="ECO:0000256" key="5">
    <source>
        <dbReference type="ARBA" id="ARBA00004947"/>
    </source>
</evidence>
<comment type="caution">
    <text evidence="13">The sequence shown here is derived from an EMBL/GenBank/DDBJ whole genome shotgun (WGS) entry which is preliminary data.</text>
</comment>
<evidence type="ECO:0000256" key="10">
    <source>
        <dbReference type="ARBA" id="ARBA00023235"/>
    </source>
</evidence>
<sequence length="648" mass="71648">MCLQGDEADSKEKYDKEKLLALETSTSTSESKLIQNRLLQKLWWSDENLAYLLEDGLQSKGLSHPEENIQSHDEGWGSCIVQSLEEIKMHKPKEFNFSGIRTERSHGMWMVIKEEQQETHMRTSPFSVAEVGGDEERGVRSGLLGDEKKGCFKWTEMDESDGCFMVCNKETPKETDSKQIFGCELSSMSADNLDSTQSPSPFSLLLSTSPLPKSQEFIYDNPLLPPLLPERAAFLSWPPNVLSSVQLCCQTCGFPSVSCGLTELPPCLYFLSDSGKNTACGSACLPECLVDHKYEKRQQAFKMSSGKTILVTGGAGYIGSHSVIELIDAGYDIVVIDNLVNASMESVRRVEKIVGKQIPSYNVDLLNKPALEEIFKKHKISAVIHFAGLKAVGESCELPLLYYKTNVGGTTNLLEVMEANGVFNLVFSSSATVYGTPQFLPLTEDHPVGSCTNPYGKSKYMIEQILQDISSSNKKWNIVILRYFNPVGSHKSGTIGEDPQGIPNNLMPYIAQVAVGRREFLSVYGSDYDTPDGTAGVRDYIHVVDLAQGHVAAVRKLDEQCGLKIYNLGTGQGYSVLDMVKAFEKASGKKIAYKLVDRRPGDVASCFSDPALAAKELGWTAKKGLDEMCEDLWRWQSQNPQGFKTVKN</sequence>
<comment type="catalytic activity">
    <reaction evidence="1">
        <text>UDP-N-acetyl-alpha-D-glucosamine = UDP-N-acetyl-alpha-D-galactosamine</text>
        <dbReference type="Rhea" id="RHEA:20517"/>
        <dbReference type="ChEBI" id="CHEBI:57705"/>
        <dbReference type="ChEBI" id="CHEBI:67138"/>
        <dbReference type="EC" id="5.1.3.7"/>
    </reaction>
</comment>
<evidence type="ECO:0000256" key="7">
    <source>
        <dbReference type="ARBA" id="ARBA00013189"/>
    </source>
</evidence>
<dbReference type="Gene3D" id="3.40.50.720">
    <property type="entry name" value="NAD(P)-binding Rossmann-like Domain"/>
    <property type="match status" value="1"/>
</dbReference>
<keyword evidence="9" id="KW-0299">Galactose metabolism</keyword>
<dbReference type="InterPro" id="IPR016040">
    <property type="entry name" value="NAD(P)-bd_dom"/>
</dbReference>
<dbReference type="InterPro" id="IPR036291">
    <property type="entry name" value="NAD(P)-bd_dom_sf"/>
</dbReference>
<dbReference type="GO" id="GO:0005829">
    <property type="term" value="C:cytosol"/>
    <property type="evidence" value="ECO:0007669"/>
    <property type="project" value="TreeGrafter"/>
</dbReference>
<dbReference type="Pfam" id="PF16363">
    <property type="entry name" value="GDP_Man_Dehyd"/>
    <property type="match status" value="1"/>
</dbReference>
<dbReference type="Gene3D" id="3.90.25.10">
    <property type="entry name" value="UDP-galactose 4-epimerase, domain 1"/>
    <property type="match status" value="1"/>
</dbReference>
<dbReference type="SUPFAM" id="SSF51735">
    <property type="entry name" value="NAD(P)-binding Rossmann-fold domains"/>
    <property type="match status" value="1"/>
</dbReference>
<evidence type="ECO:0000256" key="6">
    <source>
        <dbReference type="ARBA" id="ARBA00013175"/>
    </source>
</evidence>
<evidence type="ECO:0000256" key="11">
    <source>
        <dbReference type="ARBA" id="ARBA00031827"/>
    </source>
</evidence>
<dbReference type="GO" id="GO:0003974">
    <property type="term" value="F:UDP-N-acetylglucosamine 4-epimerase activity"/>
    <property type="evidence" value="ECO:0007669"/>
    <property type="project" value="UniProtKB-EC"/>
</dbReference>
<dbReference type="NCBIfam" id="NF007956">
    <property type="entry name" value="PRK10675.1"/>
    <property type="match status" value="1"/>
</dbReference>
<dbReference type="EC" id="5.1.3.7" evidence="6"/>
<dbReference type="PANTHER" id="PTHR43725">
    <property type="entry name" value="UDP-GLUCOSE 4-EPIMERASE"/>
    <property type="match status" value="1"/>
</dbReference>
<evidence type="ECO:0000256" key="8">
    <source>
        <dbReference type="ARBA" id="ARBA00023027"/>
    </source>
</evidence>
<reference evidence="13 14" key="1">
    <citation type="submission" date="2018-04" db="EMBL/GenBank/DDBJ databases">
        <title>The genome of golden apple snail Pomacea canaliculata provides insight into stress tolerance and invasive adaptation.</title>
        <authorList>
            <person name="Liu C."/>
            <person name="Liu B."/>
            <person name="Ren Y."/>
            <person name="Zhang Y."/>
            <person name="Wang H."/>
            <person name="Li S."/>
            <person name="Jiang F."/>
            <person name="Yin L."/>
            <person name="Zhang G."/>
            <person name="Qian W."/>
            <person name="Fan W."/>
        </authorList>
    </citation>
    <scope>NUCLEOTIDE SEQUENCE [LARGE SCALE GENOMIC DNA]</scope>
    <source>
        <strain evidence="13">SZHN2017</strain>
        <tissue evidence="13">Muscle</tissue>
    </source>
</reference>
<dbReference type="PANTHER" id="PTHR43725:SF47">
    <property type="entry name" value="UDP-GLUCOSE 4-EPIMERASE"/>
    <property type="match status" value="1"/>
</dbReference>
<dbReference type="CDD" id="cd05247">
    <property type="entry name" value="UDP_G4E_1_SDR_e"/>
    <property type="match status" value="1"/>
</dbReference>
<evidence type="ECO:0000256" key="2">
    <source>
        <dbReference type="ARBA" id="ARBA00000083"/>
    </source>
</evidence>
<keyword evidence="10" id="KW-0413">Isomerase</keyword>
<evidence type="ECO:0000256" key="4">
    <source>
        <dbReference type="ARBA" id="ARBA00002760"/>
    </source>
</evidence>
<dbReference type="GO" id="GO:0033499">
    <property type="term" value="P:galactose catabolic process via UDP-galactose, Leloir pathway"/>
    <property type="evidence" value="ECO:0007669"/>
    <property type="project" value="TreeGrafter"/>
</dbReference>
<comment type="function">
    <text evidence="4">Catalyzes two distinct but analogous reactions: the reversible epimerization of UDP-glucose to UDP-galactose and the reversible epimerization of UDP-N-acetylglucosamine to UDP-N-acetylgalactosamine. The reaction with UDP-Gal plays a critical role in the Leloir pathway of galactose catabolism in which galactose is converted to the glycolytic intermediate glucose 6-phosphate. It contributes to the catabolism of dietary galactose and enables the endogenous biosynthesis of both UDP-Gal and UDP-GalNAc when exogenous sources are limited. Both UDP-sugar interconversions are important in the synthesis of glycoproteins and glycolipids.</text>
</comment>
<proteinExistence type="predicted"/>
<organism evidence="13 14">
    <name type="scientific">Pomacea canaliculata</name>
    <name type="common">Golden apple snail</name>
    <dbReference type="NCBI Taxonomy" id="400727"/>
    <lineage>
        <taxon>Eukaryota</taxon>
        <taxon>Metazoa</taxon>
        <taxon>Spiralia</taxon>
        <taxon>Lophotrochozoa</taxon>
        <taxon>Mollusca</taxon>
        <taxon>Gastropoda</taxon>
        <taxon>Caenogastropoda</taxon>
        <taxon>Architaenioglossa</taxon>
        <taxon>Ampullarioidea</taxon>
        <taxon>Ampullariidae</taxon>
        <taxon>Pomacea</taxon>
    </lineage>
</organism>
<dbReference type="NCBIfam" id="TIGR01179">
    <property type="entry name" value="galE"/>
    <property type="match status" value="1"/>
</dbReference>
<dbReference type="OrthoDB" id="9402762at2759"/>
<dbReference type="Proteomes" id="UP000245119">
    <property type="component" value="Linkage Group LG10"/>
</dbReference>
<dbReference type="STRING" id="400727.A0A2T7NQ31"/>
<name>A0A2T7NQ31_POMCA</name>
<keyword evidence="9" id="KW-0119">Carbohydrate metabolism</keyword>
<feature type="domain" description="NAD(P)-binding" evidence="12">
    <location>
        <begin position="310"/>
        <end position="631"/>
    </location>
</feature>
<comment type="cofactor">
    <cofactor evidence="3">
        <name>NAD(+)</name>
        <dbReference type="ChEBI" id="CHEBI:57540"/>
    </cofactor>
</comment>
<protein>
    <recommendedName>
        <fullName evidence="11">UDP-N-acetylglucosamine 4-epimerase</fullName>
        <ecNumber evidence="7">5.1.3.2</ecNumber>
        <ecNumber evidence="6">5.1.3.7</ecNumber>
    </recommendedName>
</protein>
<comment type="pathway">
    <text evidence="5">Carbohydrate metabolism; galactose metabolism.</text>
</comment>
<keyword evidence="8" id="KW-0520">NAD</keyword>
<dbReference type="AlphaFoldDB" id="A0A2T7NQ31"/>
<dbReference type="EMBL" id="PZQS01000010">
    <property type="protein sequence ID" value="PVD23279.1"/>
    <property type="molecule type" value="Genomic_DNA"/>
</dbReference>
<dbReference type="InterPro" id="IPR005886">
    <property type="entry name" value="UDP_G4E"/>
</dbReference>
<evidence type="ECO:0000313" key="14">
    <source>
        <dbReference type="Proteomes" id="UP000245119"/>
    </source>
</evidence>
<dbReference type="GO" id="GO:0003978">
    <property type="term" value="F:UDP-glucose 4-epimerase activity"/>
    <property type="evidence" value="ECO:0007669"/>
    <property type="project" value="UniProtKB-EC"/>
</dbReference>
<dbReference type="EC" id="5.1.3.2" evidence="7"/>
<evidence type="ECO:0000256" key="9">
    <source>
        <dbReference type="ARBA" id="ARBA00023144"/>
    </source>
</evidence>